<evidence type="ECO:0000313" key="1">
    <source>
        <dbReference type="EMBL" id="OSD01238.1"/>
    </source>
</evidence>
<dbReference type="AlphaFoldDB" id="A0A1Y2IJD2"/>
<protein>
    <submittedName>
        <fullName evidence="1">Uncharacterized protein</fullName>
    </submittedName>
</protein>
<name>A0A1Y2IJD2_TRAC3</name>
<sequence>RHHCSDRRRLHAPSLQAANEACATIEIHHEYQLGFPVHPLAYATDQRRALPAASPRTEHAIANVSQRPDIVLEIRDMTDVLRAVRDTPFSAESARQQLHTRYDSP</sequence>
<evidence type="ECO:0000313" key="2">
    <source>
        <dbReference type="Proteomes" id="UP000193067"/>
    </source>
</evidence>
<reference evidence="1 2" key="1">
    <citation type="journal article" date="2015" name="Biotechnol. Biofuels">
        <title>Enhanced degradation of softwood versus hardwood by the white-rot fungus Pycnoporus coccineus.</title>
        <authorList>
            <person name="Couturier M."/>
            <person name="Navarro D."/>
            <person name="Chevret D."/>
            <person name="Henrissat B."/>
            <person name="Piumi F."/>
            <person name="Ruiz-Duenas F.J."/>
            <person name="Martinez A.T."/>
            <person name="Grigoriev I.V."/>
            <person name="Riley R."/>
            <person name="Lipzen A."/>
            <person name="Berrin J.G."/>
            <person name="Master E.R."/>
            <person name="Rosso M.N."/>
        </authorList>
    </citation>
    <scope>NUCLEOTIDE SEQUENCE [LARGE SCALE GENOMIC DNA]</scope>
    <source>
        <strain evidence="1 2">BRFM310</strain>
    </source>
</reference>
<feature type="non-terminal residue" evidence="1">
    <location>
        <position position="1"/>
    </location>
</feature>
<dbReference type="Proteomes" id="UP000193067">
    <property type="component" value="Unassembled WGS sequence"/>
</dbReference>
<proteinExistence type="predicted"/>
<accession>A0A1Y2IJD2</accession>
<keyword evidence="2" id="KW-1185">Reference proteome</keyword>
<organism evidence="1 2">
    <name type="scientific">Trametes coccinea (strain BRFM310)</name>
    <name type="common">Pycnoporus coccineus</name>
    <dbReference type="NCBI Taxonomy" id="1353009"/>
    <lineage>
        <taxon>Eukaryota</taxon>
        <taxon>Fungi</taxon>
        <taxon>Dikarya</taxon>
        <taxon>Basidiomycota</taxon>
        <taxon>Agaricomycotina</taxon>
        <taxon>Agaricomycetes</taxon>
        <taxon>Polyporales</taxon>
        <taxon>Polyporaceae</taxon>
        <taxon>Trametes</taxon>
    </lineage>
</organism>
<gene>
    <name evidence="1" type="ORF">PYCCODRAFT_1436732</name>
</gene>
<dbReference type="EMBL" id="KZ084113">
    <property type="protein sequence ID" value="OSD01238.1"/>
    <property type="molecule type" value="Genomic_DNA"/>
</dbReference>